<name>S7ZVA2_PENO1</name>
<dbReference type="HOGENOM" id="CLU_2250992_0_0_1"/>
<evidence type="ECO:0000313" key="3">
    <source>
        <dbReference type="Proteomes" id="UP000019376"/>
    </source>
</evidence>
<accession>S7ZVA2</accession>
<reference evidence="2 3" key="1">
    <citation type="journal article" date="2013" name="PLoS ONE">
        <title>Genomic and secretomic analyses reveal unique features of the lignocellulolytic enzyme system of Penicillium decumbens.</title>
        <authorList>
            <person name="Liu G."/>
            <person name="Zhang L."/>
            <person name="Wei X."/>
            <person name="Zou G."/>
            <person name="Qin Y."/>
            <person name="Ma L."/>
            <person name="Li J."/>
            <person name="Zheng H."/>
            <person name="Wang S."/>
            <person name="Wang C."/>
            <person name="Xun L."/>
            <person name="Zhao G.-P."/>
            <person name="Zhou Z."/>
            <person name="Qu Y."/>
        </authorList>
    </citation>
    <scope>NUCLEOTIDE SEQUENCE [LARGE SCALE GENOMIC DNA]</scope>
    <source>
        <strain evidence="3">114-2 / CGMCC 5302</strain>
    </source>
</reference>
<gene>
    <name evidence="2" type="ORF">PDE_07651</name>
</gene>
<dbReference type="Proteomes" id="UP000019376">
    <property type="component" value="Unassembled WGS sequence"/>
</dbReference>
<evidence type="ECO:0000313" key="2">
    <source>
        <dbReference type="EMBL" id="EPS32691.1"/>
    </source>
</evidence>
<dbReference type="AlphaFoldDB" id="S7ZVA2"/>
<protein>
    <submittedName>
        <fullName evidence="2">Uncharacterized protein</fullName>
    </submittedName>
</protein>
<sequence length="104" mass="11201">MDDHGGNDSASLAGLASLGRPGGDSRDDQGRGDPTTTDHGRPSSCRLWGPSPRIDHDREVESSGTGWVMTARTIYHSLCGHGHMDIWTGVTGHWSLTHRCGLHE</sequence>
<keyword evidence="3" id="KW-1185">Reference proteome</keyword>
<dbReference type="EMBL" id="KB644414">
    <property type="protein sequence ID" value="EPS32691.1"/>
    <property type="molecule type" value="Genomic_DNA"/>
</dbReference>
<organism evidence="2 3">
    <name type="scientific">Penicillium oxalicum (strain 114-2 / CGMCC 5302)</name>
    <name type="common">Penicillium decumbens</name>
    <dbReference type="NCBI Taxonomy" id="933388"/>
    <lineage>
        <taxon>Eukaryota</taxon>
        <taxon>Fungi</taxon>
        <taxon>Dikarya</taxon>
        <taxon>Ascomycota</taxon>
        <taxon>Pezizomycotina</taxon>
        <taxon>Eurotiomycetes</taxon>
        <taxon>Eurotiomycetidae</taxon>
        <taxon>Eurotiales</taxon>
        <taxon>Aspergillaceae</taxon>
        <taxon>Penicillium</taxon>
    </lineage>
</organism>
<feature type="region of interest" description="Disordered" evidence="1">
    <location>
        <begin position="1"/>
        <end position="63"/>
    </location>
</feature>
<proteinExistence type="predicted"/>
<feature type="compositionally biased region" description="Basic and acidic residues" evidence="1">
    <location>
        <begin position="23"/>
        <end position="41"/>
    </location>
</feature>
<evidence type="ECO:0000256" key="1">
    <source>
        <dbReference type="SAM" id="MobiDB-lite"/>
    </source>
</evidence>